<gene>
    <name evidence="2" type="ORF">V3I07_08535</name>
</gene>
<protein>
    <submittedName>
        <fullName evidence="2">DUF4377 domain-containing protein</fullName>
    </submittedName>
</protein>
<name>A0ABW8P8Z8_9FLAO</name>
<dbReference type="PROSITE" id="PS51257">
    <property type="entry name" value="PROKAR_LIPOPROTEIN"/>
    <property type="match status" value="1"/>
</dbReference>
<feature type="domain" description="DUF4377" evidence="1">
    <location>
        <begin position="31"/>
        <end position="107"/>
    </location>
</feature>
<accession>A0ABW8P8Z8</accession>
<dbReference type="RefSeq" id="WP_088397828.1">
    <property type="nucleotide sequence ID" value="NZ_JAZGZP010000010.1"/>
</dbReference>
<evidence type="ECO:0000313" key="2">
    <source>
        <dbReference type="EMBL" id="MFK7000941.1"/>
    </source>
</evidence>
<keyword evidence="3" id="KW-1185">Reference proteome</keyword>
<evidence type="ECO:0000313" key="3">
    <source>
        <dbReference type="Proteomes" id="UP001621706"/>
    </source>
</evidence>
<dbReference type="EMBL" id="JAZGZP010000010">
    <property type="protein sequence ID" value="MFK7000941.1"/>
    <property type="molecule type" value="Genomic_DNA"/>
</dbReference>
<sequence length="238" mass="27194">MKQIILTTITILAFTLMSCKTINNTNKKTIYISAETKPCSTGLMETQCMLVKWTKNQKEWEYFYSSIQGFKYEIGNEYELIIKEEKIKNPPADGSSIKYTLIKEISKRKMVTTSSQKLKKPFTSTHIFTAFFDGINFHQCLGRTALCPDKCGQSGNIANFRVKEYKNLIVNGQAGTEKLKTYQILISDFNKKDINEPFTKDIKTLKKGDLVTIHVEYVYNTTLSSVKTVENIISISKN</sequence>
<organism evidence="2 3">
    <name type="scientific">Flavobacterium oreochromis</name>
    <dbReference type="NCBI Taxonomy" id="2906078"/>
    <lineage>
        <taxon>Bacteria</taxon>
        <taxon>Pseudomonadati</taxon>
        <taxon>Bacteroidota</taxon>
        <taxon>Flavobacteriia</taxon>
        <taxon>Flavobacteriales</taxon>
        <taxon>Flavobacteriaceae</taxon>
        <taxon>Flavobacterium</taxon>
    </lineage>
</organism>
<proteinExistence type="predicted"/>
<dbReference type="Pfam" id="PF14302">
    <property type="entry name" value="DUF4377"/>
    <property type="match status" value="1"/>
</dbReference>
<dbReference type="Proteomes" id="UP001621706">
    <property type="component" value="Unassembled WGS sequence"/>
</dbReference>
<comment type="caution">
    <text evidence="2">The sequence shown here is derived from an EMBL/GenBank/DDBJ whole genome shotgun (WGS) entry which is preliminary data.</text>
</comment>
<dbReference type="InterPro" id="IPR025485">
    <property type="entry name" value="DUF4377"/>
</dbReference>
<reference evidence="2 3" key="1">
    <citation type="submission" date="2024-02" db="EMBL/GenBank/DDBJ databases">
        <title>Comparative Genomic Analysis of Flavobacterium Species Causing Columnaris Disease of Freshwater Fish in Thailand: Insights into Virulence and Resistance Mechanisms.</title>
        <authorList>
            <person name="Nguyen D."/>
            <person name="Chokmangmeepisarn P."/>
            <person name="Khianchaikhan K."/>
            <person name="Morishita M."/>
            <person name="Bunnoy A."/>
            <person name="Rodkhum C."/>
        </authorList>
    </citation>
    <scope>NUCLEOTIDE SEQUENCE [LARGE SCALE GENOMIC DNA]</scope>
    <source>
        <strain evidence="2 3">CNRT2201</strain>
    </source>
</reference>
<evidence type="ECO:0000259" key="1">
    <source>
        <dbReference type="Pfam" id="PF14302"/>
    </source>
</evidence>